<keyword evidence="3" id="KW-1185">Reference proteome</keyword>
<proteinExistence type="predicted"/>
<keyword evidence="1" id="KW-0732">Signal</keyword>
<dbReference type="Proteomes" id="UP001417504">
    <property type="component" value="Unassembled WGS sequence"/>
</dbReference>
<organism evidence="2 3">
    <name type="scientific">Stephania japonica</name>
    <dbReference type="NCBI Taxonomy" id="461633"/>
    <lineage>
        <taxon>Eukaryota</taxon>
        <taxon>Viridiplantae</taxon>
        <taxon>Streptophyta</taxon>
        <taxon>Embryophyta</taxon>
        <taxon>Tracheophyta</taxon>
        <taxon>Spermatophyta</taxon>
        <taxon>Magnoliopsida</taxon>
        <taxon>Ranunculales</taxon>
        <taxon>Menispermaceae</taxon>
        <taxon>Menispermoideae</taxon>
        <taxon>Cissampelideae</taxon>
        <taxon>Stephania</taxon>
    </lineage>
</organism>
<reference evidence="2 3" key="1">
    <citation type="submission" date="2024-01" db="EMBL/GenBank/DDBJ databases">
        <title>Genome assemblies of Stephania.</title>
        <authorList>
            <person name="Yang L."/>
        </authorList>
    </citation>
    <scope>NUCLEOTIDE SEQUENCE [LARGE SCALE GENOMIC DNA]</scope>
    <source>
        <strain evidence="2">QJT</strain>
        <tissue evidence="2">Leaf</tissue>
    </source>
</reference>
<gene>
    <name evidence="2" type="ORF">Sjap_008997</name>
</gene>
<comment type="caution">
    <text evidence="2">The sequence shown here is derived from an EMBL/GenBank/DDBJ whole genome shotgun (WGS) entry which is preliminary data.</text>
</comment>
<feature type="chain" id="PRO_5042932140" evidence="1">
    <location>
        <begin position="25"/>
        <end position="138"/>
    </location>
</feature>
<evidence type="ECO:0000313" key="3">
    <source>
        <dbReference type="Proteomes" id="UP001417504"/>
    </source>
</evidence>
<evidence type="ECO:0000256" key="1">
    <source>
        <dbReference type="SAM" id="SignalP"/>
    </source>
</evidence>
<feature type="signal peptide" evidence="1">
    <location>
        <begin position="1"/>
        <end position="24"/>
    </location>
</feature>
<name>A0AAP0JQL3_9MAGN</name>
<dbReference type="AlphaFoldDB" id="A0AAP0JQL3"/>
<accession>A0AAP0JQL3</accession>
<dbReference type="EMBL" id="JBBNAE010000003">
    <property type="protein sequence ID" value="KAK9138403.1"/>
    <property type="molecule type" value="Genomic_DNA"/>
</dbReference>
<sequence length="138" mass="14878">MVAGPHQNKVGFSFSLSLTIFVSAHCLCVLADCGGGFHEWDWSEMTYDVLGLAGTAALGHHCWPDHCMWELSGTSPSSYWCLATPGVSEPVVAVVNYYYHVVDVEFLFAGVDVISTWLCTSSFPCCGGSLPMSNITST</sequence>
<protein>
    <submittedName>
        <fullName evidence="2">Uncharacterized protein</fullName>
    </submittedName>
</protein>
<evidence type="ECO:0000313" key="2">
    <source>
        <dbReference type="EMBL" id="KAK9138403.1"/>
    </source>
</evidence>